<dbReference type="SUPFAM" id="SSF47413">
    <property type="entry name" value="lambda repressor-like DNA-binding domains"/>
    <property type="match status" value="1"/>
</dbReference>
<dbReference type="RefSeq" id="WP_268916769.1">
    <property type="nucleotide sequence ID" value="NZ_CP124548.1"/>
</dbReference>
<dbReference type="InterPro" id="IPR010982">
    <property type="entry name" value="Lambda_DNA-bd_dom_sf"/>
</dbReference>
<gene>
    <name evidence="3" type="ORF">OHJ16_03530</name>
</gene>
<dbReference type="Proteomes" id="UP001072034">
    <property type="component" value="Unassembled WGS sequence"/>
</dbReference>
<name>A0ABT4I5W1_9ACTO</name>
<feature type="region of interest" description="Disordered" evidence="1">
    <location>
        <begin position="1"/>
        <end position="24"/>
    </location>
</feature>
<dbReference type="SMART" id="SM00530">
    <property type="entry name" value="HTH_XRE"/>
    <property type="match status" value="1"/>
</dbReference>
<dbReference type="InterPro" id="IPR001387">
    <property type="entry name" value="Cro/C1-type_HTH"/>
</dbReference>
<dbReference type="Pfam" id="PF13560">
    <property type="entry name" value="HTH_31"/>
    <property type="match status" value="1"/>
</dbReference>
<keyword evidence="4" id="KW-1185">Reference proteome</keyword>
<comment type="caution">
    <text evidence="3">The sequence shown here is derived from an EMBL/GenBank/DDBJ whole genome shotgun (WGS) entry which is preliminary data.</text>
</comment>
<evidence type="ECO:0000256" key="1">
    <source>
        <dbReference type="SAM" id="MobiDB-lite"/>
    </source>
</evidence>
<reference evidence="3" key="1">
    <citation type="submission" date="2022-10" db="EMBL/GenBank/DDBJ databases">
        <title>Genome sequence of Actinomyces israelii ATCC 10048.</title>
        <authorList>
            <person name="Watt R.M."/>
            <person name="Tong W.M."/>
        </authorList>
    </citation>
    <scope>NUCLEOTIDE SEQUENCE</scope>
    <source>
        <strain evidence="3">ATCC 10048</strain>
    </source>
</reference>
<protein>
    <submittedName>
        <fullName evidence="3">Helix-turn-helix transcriptional regulator</fullName>
    </submittedName>
</protein>
<dbReference type="CDD" id="cd00093">
    <property type="entry name" value="HTH_XRE"/>
    <property type="match status" value="1"/>
</dbReference>
<feature type="domain" description="HTH cro/C1-type" evidence="2">
    <location>
        <begin position="25"/>
        <end position="58"/>
    </location>
</feature>
<proteinExistence type="predicted"/>
<dbReference type="EMBL" id="JAPTMY010000005">
    <property type="protein sequence ID" value="MCZ0857117.1"/>
    <property type="molecule type" value="Genomic_DNA"/>
</dbReference>
<evidence type="ECO:0000313" key="4">
    <source>
        <dbReference type="Proteomes" id="UP001072034"/>
    </source>
</evidence>
<evidence type="ECO:0000259" key="2">
    <source>
        <dbReference type="PROSITE" id="PS50943"/>
    </source>
</evidence>
<dbReference type="PROSITE" id="PS50943">
    <property type="entry name" value="HTH_CROC1"/>
    <property type="match status" value="1"/>
</dbReference>
<accession>A0ABT4I5W1</accession>
<evidence type="ECO:0000313" key="3">
    <source>
        <dbReference type="EMBL" id="MCZ0857117.1"/>
    </source>
</evidence>
<dbReference type="Gene3D" id="1.10.260.40">
    <property type="entry name" value="lambda repressor-like DNA-binding domains"/>
    <property type="match status" value="1"/>
</dbReference>
<sequence length="340" mass="37831">MSRTNNRDADRPRHEPTDPDIAEAMRDRRIELGLTVQEIAERAGVSEQTWRNYERGRTQARGDKQLGVWEALDWEPPRHWAPVTVLENALGILADGQGGGPQSAMSPFDYPWADGSEPRSAEAALEGLGLPDWDEIPDALDSYSLLVERTLGEDAARCYALGAHLYDRLLSEDLEALTEMPRGTHVGELDISHISGTLPALWMTRYDYEFLFQLRGLGQVTTHRLVEEIVAPDEPLVRTLAEAVVVHDIFTLGGMTASSLGKEFDDEEWEGWVNELSGPHEPAHLLLSTILVPPPDAAIHIDHWFDPLTDPFIPRWNIAGTATAEEGTGARATVTRLHRD</sequence>
<organism evidence="3 4">
    <name type="scientific">Actinomyces israelii</name>
    <dbReference type="NCBI Taxonomy" id="1659"/>
    <lineage>
        <taxon>Bacteria</taxon>
        <taxon>Bacillati</taxon>
        <taxon>Actinomycetota</taxon>
        <taxon>Actinomycetes</taxon>
        <taxon>Actinomycetales</taxon>
        <taxon>Actinomycetaceae</taxon>
        <taxon>Actinomyces</taxon>
    </lineage>
</organism>